<name>A0ABU9U999_9SPIR</name>
<dbReference type="Proteomes" id="UP001466331">
    <property type="component" value="Unassembled WGS sequence"/>
</dbReference>
<dbReference type="InterPro" id="IPR004629">
    <property type="entry name" value="WecG_TagA_CpsF"/>
</dbReference>
<evidence type="ECO:0000256" key="1">
    <source>
        <dbReference type="ARBA" id="ARBA00022676"/>
    </source>
</evidence>
<dbReference type="Pfam" id="PF03808">
    <property type="entry name" value="Glyco_tran_WecG"/>
    <property type="match status" value="1"/>
</dbReference>
<keyword evidence="3" id="KW-1133">Transmembrane helix</keyword>
<dbReference type="RefSeq" id="WP_420068691.1">
    <property type="nucleotide sequence ID" value="NZ_JBCHKQ010000001.1"/>
</dbReference>
<reference evidence="4 5" key="1">
    <citation type="submission" date="2024-03" db="EMBL/GenBank/DDBJ databases">
        <title>Ignisphaera cupida sp. nov., a hyperthermophilic hydrolytic archaeon from a hot spring of Kamchatka, and proposal of Ignisphaeraceae fam. nov.</title>
        <authorList>
            <person name="Podosokorskaya O.A."/>
            <person name="Elcheninov A.G."/>
            <person name="Maltseva A.I."/>
            <person name="Zayulina K.S."/>
            <person name="Novikov A."/>
            <person name="Merkel A.Y."/>
        </authorList>
    </citation>
    <scope>NUCLEOTIDE SEQUENCE [LARGE SCALE GENOMIC DNA]</scope>
    <source>
        <strain evidence="4 5">38H-sp</strain>
    </source>
</reference>
<accession>A0ABU9U999</accession>
<keyword evidence="3" id="KW-0812">Transmembrane</keyword>
<dbReference type="EC" id="2.4.1.-" evidence="4"/>
<organism evidence="4 5">
    <name type="scientific">Rarispira pelagica</name>
    <dbReference type="NCBI Taxonomy" id="3141764"/>
    <lineage>
        <taxon>Bacteria</taxon>
        <taxon>Pseudomonadati</taxon>
        <taxon>Spirochaetota</taxon>
        <taxon>Spirochaetia</taxon>
        <taxon>Winmispirales</taxon>
        <taxon>Winmispiraceae</taxon>
        <taxon>Rarispira</taxon>
    </lineage>
</organism>
<evidence type="ECO:0000313" key="5">
    <source>
        <dbReference type="Proteomes" id="UP001466331"/>
    </source>
</evidence>
<gene>
    <name evidence="4" type="ORF">WKV44_01665</name>
</gene>
<keyword evidence="2 4" id="KW-0808">Transferase</keyword>
<evidence type="ECO:0000313" key="4">
    <source>
        <dbReference type="EMBL" id="MEM5947241.1"/>
    </source>
</evidence>
<feature type="transmembrane region" description="Helical" evidence="3">
    <location>
        <begin position="232"/>
        <end position="248"/>
    </location>
</feature>
<dbReference type="PANTHER" id="PTHR34136:SF1">
    <property type="entry name" value="UDP-N-ACETYL-D-MANNOSAMINURONIC ACID TRANSFERASE"/>
    <property type="match status" value="1"/>
</dbReference>
<sequence length="251" mass="29533">MAKDIWNYKTRIKLLGIPVDDIEEENIEKCFENFILDKKINHIIFIKLKHCFKARRSKKYRKVLESADLILPLDRAIVWGIKRLKQKPPVRYMPFDFIIKLLHFTEKKKGSLYLLGESPKDILKIENNIKTTFPNLRIVGKHHGKVPASSMEKLLTAIKKASPDVLIIGSGIKKPEYWILENKEYLPPSIVISSPETMKIFSGKKKDYRKNFYAKKPPLMNIIVNPFKILKIFYYLYFALFVLFYRLLGKQ</sequence>
<keyword evidence="3" id="KW-0472">Membrane</keyword>
<evidence type="ECO:0000256" key="2">
    <source>
        <dbReference type="ARBA" id="ARBA00022679"/>
    </source>
</evidence>
<proteinExistence type="predicted"/>
<dbReference type="PANTHER" id="PTHR34136">
    <property type="match status" value="1"/>
</dbReference>
<dbReference type="EMBL" id="JBCHKQ010000001">
    <property type="protein sequence ID" value="MEM5947241.1"/>
    <property type="molecule type" value="Genomic_DNA"/>
</dbReference>
<keyword evidence="5" id="KW-1185">Reference proteome</keyword>
<dbReference type="GO" id="GO:0016757">
    <property type="term" value="F:glycosyltransferase activity"/>
    <property type="evidence" value="ECO:0007669"/>
    <property type="project" value="UniProtKB-KW"/>
</dbReference>
<keyword evidence="1 4" id="KW-0328">Glycosyltransferase</keyword>
<protein>
    <submittedName>
        <fullName evidence="4">WecB/TagA/CpsF family glycosyltransferase</fullName>
        <ecNumber evidence="4">2.4.1.-</ecNumber>
    </submittedName>
</protein>
<comment type="caution">
    <text evidence="4">The sequence shown here is derived from an EMBL/GenBank/DDBJ whole genome shotgun (WGS) entry which is preliminary data.</text>
</comment>
<evidence type="ECO:0000256" key="3">
    <source>
        <dbReference type="SAM" id="Phobius"/>
    </source>
</evidence>